<name>A0AAE3R7F8_9BACT</name>
<dbReference type="PROSITE" id="PS00098">
    <property type="entry name" value="THIOLASE_1"/>
    <property type="match status" value="1"/>
</dbReference>
<accession>A0AAE3R7F8</accession>
<dbReference type="InterPro" id="IPR020610">
    <property type="entry name" value="Thiolase_AS"/>
</dbReference>
<dbReference type="EMBL" id="JASJOU010000005">
    <property type="protein sequence ID" value="MDJ1502193.1"/>
    <property type="molecule type" value="Genomic_DNA"/>
</dbReference>
<feature type="active site" description="Proton acceptor" evidence="5">
    <location>
        <position position="347"/>
    </location>
</feature>
<evidence type="ECO:0000256" key="6">
    <source>
        <dbReference type="RuleBase" id="RU003557"/>
    </source>
</evidence>
<evidence type="ECO:0000259" key="7">
    <source>
        <dbReference type="Pfam" id="PF00108"/>
    </source>
</evidence>
<dbReference type="PIRSF" id="PIRSF000429">
    <property type="entry name" value="Ac-CoA_Ac_transf"/>
    <property type="match status" value="1"/>
</dbReference>
<feature type="domain" description="Thiolase N-terminal" evidence="7">
    <location>
        <begin position="4"/>
        <end position="260"/>
    </location>
</feature>
<dbReference type="PANTHER" id="PTHR43853">
    <property type="entry name" value="3-KETOACYL-COA THIOLASE, PEROXISOMAL"/>
    <property type="match status" value="1"/>
</dbReference>
<evidence type="ECO:0000313" key="9">
    <source>
        <dbReference type="EMBL" id="MDJ1502193.1"/>
    </source>
</evidence>
<dbReference type="AlphaFoldDB" id="A0AAE3R7F8"/>
<evidence type="ECO:0000256" key="3">
    <source>
        <dbReference type="ARBA" id="ARBA00023315"/>
    </source>
</evidence>
<organism evidence="9 10">
    <name type="scientific">Xanthocytophaga agilis</name>
    <dbReference type="NCBI Taxonomy" id="3048010"/>
    <lineage>
        <taxon>Bacteria</taxon>
        <taxon>Pseudomonadati</taxon>
        <taxon>Bacteroidota</taxon>
        <taxon>Cytophagia</taxon>
        <taxon>Cytophagales</taxon>
        <taxon>Rhodocytophagaceae</taxon>
        <taxon>Xanthocytophaga</taxon>
    </lineage>
</organism>
<dbReference type="InterPro" id="IPR002155">
    <property type="entry name" value="Thiolase"/>
</dbReference>
<evidence type="ECO:0000313" key="10">
    <source>
        <dbReference type="Proteomes" id="UP001232063"/>
    </source>
</evidence>
<dbReference type="InterPro" id="IPR020616">
    <property type="entry name" value="Thiolase_N"/>
</dbReference>
<keyword evidence="3 6" id="KW-0012">Acyltransferase</keyword>
<dbReference type="RefSeq" id="WP_314512105.1">
    <property type="nucleotide sequence ID" value="NZ_JASJOU010000005.1"/>
</dbReference>
<dbReference type="InterPro" id="IPR020615">
    <property type="entry name" value="Thiolase_acyl_enz_int_AS"/>
</dbReference>
<evidence type="ECO:0000256" key="1">
    <source>
        <dbReference type="ARBA" id="ARBA00010982"/>
    </source>
</evidence>
<dbReference type="GO" id="GO:0005737">
    <property type="term" value="C:cytoplasm"/>
    <property type="evidence" value="ECO:0007669"/>
    <property type="project" value="UniProtKB-ARBA"/>
</dbReference>
<dbReference type="NCBIfam" id="TIGR01930">
    <property type="entry name" value="AcCoA-C-Actrans"/>
    <property type="match status" value="1"/>
</dbReference>
<dbReference type="InterPro" id="IPR050215">
    <property type="entry name" value="Thiolase-like_sf_Thiolase"/>
</dbReference>
<dbReference type="GO" id="GO:0003988">
    <property type="term" value="F:acetyl-CoA C-acyltransferase activity"/>
    <property type="evidence" value="ECO:0007669"/>
    <property type="project" value="UniProtKB-EC"/>
</dbReference>
<dbReference type="EC" id="2.3.1.16" evidence="4"/>
<keyword evidence="2 6" id="KW-0808">Transferase</keyword>
<proteinExistence type="inferred from homology"/>
<dbReference type="InterPro" id="IPR016039">
    <property type="entry name" value="Thiolase-like"/>
</dbReference>
<dbReference type="GO" id="GO:0006635">
    <property type="term" value="P:fatty acid beta-oxidation"/>
    <property type="evidence" value="ECO:0007669"/>
    <property type="project" value="TreeGrafter"/>
</dbReference>
<dbReference type="CDD" id="cd00751">
    <property type="entry name" value="thiolase"/>
    <property type="match status" value="1"/>
</dbReference>
<feature type="domain" description="Thiolase C-terminal" evidence="8">
    <location>
        <begin position="268"/>
        <end position="388"/>
    </location>
</feature>
<comment type="similarity">
    <text evidence="1 6">Belongs to the thiolase-like superfamily. Thiolase family.</text>
</comment>
<gene>
    <name evidence="9" type="ORF">QNI22_16115</name>
</gene>
<dbReference type="Proteomes" id="UP001232063">
    <property type="component" value="Unassembled WGS sequence"/>
</dbReference>
<protein>
    <recommendedName>
        <fullName evidence="4">acetyl-CoA C-acyltransferase</fullName>
        <ecNumber evidence="4">2.3.1.16</ecNumber>
    </recommendedName>
</protein>
<dbReference type="SUPFAM" id="SSF53901">
    <property type="entry name" value="Thiolase-like"/>
    <property type="match status" value="2"/>
</dbReference>
<dbReference type="PANTHER" id="PTHR43853:SF21">
    <property type="entry name" value="STEROID 3-KETOACYL-COA THIOLASE"/>
    <property type="match status" value="1"/>
</dbReference>
<dbReference type="Gene3D" id="3.40.47.10">
    <property type="match status" value="1"/>
</dbReference>
<dbReference type="InterPro" id="IPR020617">
    <property type="entry name" value="Thiolase_C"/>
</dbReference>
<evidence type="ECO:0000259" key="8">
    <source>
        <dbReference type="Pfam" id="PF02803"/>
    </source>
</evidence>
<evidence type="ECO:0000256" key="5">
    <source>
        <dbReference type="PIRSR" id="PIRSR000429-1"/>
    </source>
</evidence>
<dbReference type="Pfam" id="PF00108">
    <property type="entry name" value="Thiolase_N"/>
    <property type="match status" value="1"/>
</dbReference>
<comment type="caution">
    <text evidence="9">The sequence shown here is derived from an EMBL/GenBank/DDBJ whole genome shotgun (WGS) entry which is preliminary data.</text>
</comment>
<dbReference type="GO" id="GO:0010124">
    <property type="term" value="P:phenylacetate catabolic process"/>
    <property type="evidence" value="ECO:0007669"/>
    <property type="project" value="TreeGrafter"/>
</dbReference>
<dbReference type="Pfam" id="PF02803">
    <property type="entry name" value="Thiolase_C"/>
    <property type="match status" value="1"/>
</dbReference>
<sequence>MNAYIVAGYRTAVGKAPRGGFRFTRPDDLAAEVIKKLVASVPALDPARVDDIIVGNAVPEAEQGMQMGRMISLLSMPISVPGMVINRYCGSGVEAIAIASAKIHAGMADCMIAGGTESMSLVPTTGWKLAPNYELTLPHPDYYLGMGLTAEQVADQYHITRQEQDEFAFKSHQKALNAIKSGYFKDQIVPITVKETYFDADSGKKKTREYVVDTDEGPRADTSMDALGKLKPVFAAGGSVTAGNSSQTSDGAGFVLVMSERMVNELNLKPIARMVTYAAMGVEPRIMGIGPVAAIPQALKQAGMKLEDIQQIELNEAFAAQALAVIKTLGINPDIVNPNGGAIALGHALGSTGARLSIQLFNEMRRQNQKYGMVTACVGGGQGVAGIYEFLN</sequence>
<feature type="active site" description="Acyl-thioester intermediate" evidence="5">
    <location>
        <position position="89"/>
    </location>
</feature>
<keyword evidence="10" id="KW-1185">Reference proteome</keyword>
<dbReference type="FunFam" id="3.40.47.10:FF:000010">
    <property type="entry name" value="Acetyl-CoA acetyltransferase (Thiolase)"/>
    <property type="match status" value="1"/>
</dbReference>
<reference evidence="9" key="1">
    <citation type="submission" date="2023-05" db="EMBL/GenBank/DDBJ databases">
        <authorList>
            <person name="Zhang X."/>
        </authorList>
    </citation>
    <scope>NUCLEOTIDE SEQUENCE</scope>
    <source>
        <strain evidence="9">BD1B2-1</strain>
    </source>
</reference>
<evidence type="ECO:0000256" key="2">
    <source>
        <dbReference type="ARBA" id="ARBA00022679"/>
    </source>
</evidence>
<feature type="active site" description="Proton acceptor" evidence="5">
    <location>
        <position position="377"/>
    </location>
</feature>
<evidence type="ECO:0000256" key="4">
    <source>
        <dbReference type="ARBA" id="ARBA00024073"/>
    </source>
</evidence>
<dbReference type="PROSITE" id="PS00099">
    <property type="entry name" value="THIOLASE_3"/>
    <property type="match status" value="1"/>
</dbReference>